<feature type="transmembrane region" description="Helical" evidence="2">
    <location>
        <begin position="443"/>
        <end position="463"/>
    </location>
</feature>
<keyword evidence="2" id="KW-0812">Transmembrane</keyword>
<evidence type="ECO:0000313" key="4">
    <source>
        <dbReference type="Proteomes" id="UP000195521"/>
    </source>
</evidence>
<accession>A0A1Y1JD63</accession>
<dbReference type="AlphaFoldDB" id="A0A1Y1JD63"/>
<proteinExistence type="predicted"/>
<protein>
    <recommendedName>
        <fullName evidence="5">Pv-fam-d protein</fullName>
    </recommendedName>
</protein>
<feature type="transmembrane region" description="Helical" evidence="2">
    <location>
        <begin position="475"/>
        <end position="494"/>
    </location>
</feature>
<feature type="compositionally biased region" description="Polar residues" evidence="1">
    <location>
        <begin position="364"/>
        <end position="373"/>
    </location>
</feature>
<dbReference type="OrthoDB" id="383799at2759"/>
<feature type="region of interest" description="Disordered" evidence="1">
    <location>
        <begin position="318"/>
        <end position="344"/>
    </location>
</feature>
<name>A0A1Y1JD63_PLAGO</name>
<dbReference type="RefSeq" id="XP_028543015.1">
    <property type="nucleotide sequence ID" value="XM_028687214.1"/>
</dbReference>
<dbReference type="OMA" id="HKNENIA"/>
<dbReference type="Proteomes" id="UP000195521">
    <property type="component" value="Unassembled WGS sequence"/>
</dbReference>
<comment type="caution">
    <text evidence="3">The sequence shown here is derived from an EMBL/GenBank/DDBJ whole genome shotgun (WGS) entry which is preliminary data.</text>
</comment>
<feature type="compositionally biased region" description="Basic and acidic residues" evidence="1">
    <location>
        <begin position="318"/>
        <end position="328"/>
    </location>
</feature>
<dbReference type="GeneID" id="39747139"/>
<feature type="compositionally biased region" description="Polar residues" evidence="1">
    <location>
        <begin position="331"/>
        <end position="344"/>
    </location>
</feature>
<evidence type="ECO:0000313" key="3">
    <source>
        <dbReference type="EMBL" id="GAW80426.1"/>
    </source>
</evidence>
<sequence>MKEKTNMPFNLSPKVFTFFLLISAWKFPFESCASYKWNRNSEINNTLGMQHGRMLKGEAVVQKKATYSKLKEELVDILEEEDKDLFGKRLNALINDSNYKQQFNILLNNEQLKGLSDFAKINDRIKKQYAPHSEESEDVADVRTLKKPNEISVVENPKQIGKVTDLAKYKNPRIAEEVSKLHQLAKNADDVAKFRKWHKESSISNLDNELRINQDKQKLKNASNKSSYGNKYPIGFDSVDDLESLDLNEDNEDEDDAYKSDLDETDNESCFDIDELKENHDKVVYLDDDGNCISAEEYMINQINEKTERVHKNENIAKHDEQKSEKINPKINPTTSDKQPPKTTYYINNKKVLKGEDLRKYNKTETSNQGNVKSDQKTIHNEKKNNNKQSNSFMRKLLRRIDSKIELEMLRYLNIQSKGQNNNSQKSQNKVLKSFKIMNKYRVFSPLVALGIFSLMLSARYYYMEYFTSSPIFSIILHILVYGLYALLALYYVAKLAKMTRVKRNLEKSNEKKKLENSKTK</sequence>
<gene>
    <name evidence="3" type="ORF">PGO_073410</name>
</gene>
<reference evidence="4" key="1">
    <citation type="submission" date="2017-04" db="EMBL/GenBank/DDBJ databases">
        <title>Plasmodium gonderi genome.</title>
        <authorList>
            <person name="Arisue N."/>
            <person name="Honma H."/>
            <person name="Kawai S."/>
            <person name="Tougan T."/>
            <person name="Tanabe K."/>
            <person name="Horii T."/>
        </authorList>
    </citation>
    <scope>NUCLEOTIDE SEQUENCE [LARGE SCALE GENOMIC DNA]</scope>
    <source>
        <strain evidence="4">ATCC 30045</strain>
    </source>
</reference>
<feature type="compositionally biased region" description="Basic and acidic residues" evidence="1">
    <location>
        <begin position="374"/>
        <end position="385"/>
    </location>
</feature>
<evidence type="ECO:0000256" key="1">
    <source>
        <dbReference type="SAM" id="MobiDB-lite"/>
    </source>
</evidence>
<evidence type="ECO:0000256" key="2">
    <source>
        <dbReference type="SAM" id="Phobius"/>
    </source>
</evidence>
<organism evidence="3 4">
    <name type="scientific">Plasmodium gonderi</name>
    <dbReference type="NCBI Taxonomy" id="77519"/>
    <lineage>
        <taxon>Eukaryota</taxon>
        <taxon>Sar</taxon>
        <taxon>Alveolata</taxon>
        <taxon>Apicomplexa</taxon>
        <taxon>Aconoidasida</taxon>
        <taxon>Haemosporida</taxon>
        <taxon>Plasmodiidae</taxon>
        <taxon>Plasmodium</taxon>
        <taxon>Plasmodium (Plasmodium)</taxon>
    </lineage>
</organism>
<keyword evidence="2" id="KW-1133">Transmembrane helix</keyword>
<feature type="region of interest" description="Disordered" evidence="1">
    <location>
        <begin position="362"/>
        <end position="392"/>
    </location>
</feature>
<evidence type="ECO:0008006" key="5">
    <source>
        <dbReference type="Google" id="ProtNLM"/>
    </source>
</evidence>
<dbReference type="EMBL" id="BDQF01000008">
    <property type="protein sequence ID" value="GAW80426.1"/>
    <property type="molecule type" value="Genomic_DNA"/>
</dbReference>
<keyword evidence="2" id="KW-0472">Membrane</keyword>
<keyword evidence="4" id="KW-1185">Reference proteome</keyword>